<evidence type="ECO:0000313" key="2">
    <source>
        <dbReference type="Proteomes" id="UP000768646"/>
    </source>
</evidence>
<organism evidence="1 2">
    <name type="scientific">Pneumocystis oryctolagi</name>
    <dbReference type="NCBI Taxonomy" id="42067"/>
    <lineage>
        <taxon>Eukaryota</taxon>
        <taxon>Fungi</taxon>
        <taxon>Dikarya</taxon>
        <taxon>Ascomycota</taxon>
        <taxon>Taphrinomycotina</taxon>
        <taxon>Pneumocystomycetes</taxon>
        <taxon>Pneumocystaceae</taxon>
        <taxon>Pneumocystis</taxon>
    </lineage>
</organism>
<proteinExistence type="predicted"/>
<gene>
    <name evidence="1" type="ORF">PORY_002230</name>
</gene>
<protein>
    <submittedName>
        <fullName evidence="1">Uncharacterized protein</fullName>
    </submittedName>
</protein>
<comment type="caution">
    <text evidence="1">The sequence shown here is derived from an EMBL/GenBank/DDBJ whole genome shotgun (WGS) entry which is preliminary data.</text>
</comment>
<dbReference type="Proteomes" id="UP000768646">
    <property type="component" value="Unassembled WGS sequence"/>
</dbReference>
<reference evidence="1 2" key="1">
    <citation type="journal article" date="2021" name="Commun. Biol.">
        <title>Genomic insights into the host specific adaptation of the Pneumocystis genus.</title>
        <authorList>
            <person name="Cisse O.H."/>
            <person name="Ma L."/>
            <person name="Dekker J.P."/>
            <person name="Khil P.P."/>
            <person name="Youn J.-H."/>
            <person name="Brenchley J.M."/>
            <person name="Blair R."/>
            <person name="Pahar B."/>
            <person name="Chabe M."/>
            <person name="Van Rompay K.K.A."/>
            <person name="Keesler R."/>
            <person name="Sukura A."/>
            <person name="Hirsch V."/>
            <person name="Kutty G."/>
            <person name="Liu Y."/>
            <person name="Peng L."/>
            <person name="Chen J."/>
            <person name="Song J."/>
            <person name="Weissenbacher-Lang C."/>
            <person name="Xu J."/>
            <person name="Upham N.S."/>
            <person name="Stajich J.E."/>
            <person name="Cuomo C.A."/>
            <person name="Cushion M.T."/>
            <person name="Kovacs J.A."/>
        </authorList>
    </citation>
    <scope>NUCLEOTIDE SEQUENCE [LARGE SCALE GENOMIC DNA]</scope>
    <source>
        <strain evidence="1 2">RABM</strain>
    </source>
</reference>
<dbReference type="EMBL" id="JABTEG010000008">
    <property type="protein sequence ID" value="KAG4304520.1"/>
    <property type="molecule type" value="Genomic_DNA"/>
</dbReference>
<keyword evidence="2" id="KW-1185">Reference proteome</keyword>
<sequence length="108" mass="13041">MYCLCHFLPFLFIPTTASSYFLMVFLVSLSFLHRPCIYCSLILITLFSTTCYWQENCFLDFNNRQFFQPRFLTTETMHTLGFTKLAWLKEILKRREWYQPLVGITIRL</sequence>
<accession>A0ACB7CAL7</accession>
<name>A0ACB7CAL7_9ASCO</name>
<evidence type="ECO:0000313" key="1">
    <source>
        <dbReference type="EMBL" id="KAG4304520.1"/>
    </source>
</evidence>